<reference evidence="7 8" key="1">
    <citation type="submission" date="2019-06" db="EMBL/GenBank/DDBJ databases">
        <title>Genomic insights into carbon and energy metabolism of Deferribacter autotrophicus revealed new metabolic traits in the phylum Deferribacteres.</title>
        <authorList>
            <person name="Slobodkin A.I."/>
            <person name="Slobodkina G.B."/>
            <person name="Allioux M."/>
            <person name="Alain K."/>
            <person name="Jebbar M."/>
            <person name="Shadrin V."/>
            <person name="Kublanov I.V."/>
            <person name="Toshchakov S.V."/>
            <person name="Bonch-Osmolovskaya E.A."/>
        </authorList>
    </citation>
    <scope>NUCLEOTIDE SEQUENCE [LARGE SCALE GENOMIC DNA]</scope>
    <source>
        <strain evidence="7 8">SL50</strain>
    </source>
</reference>
<evidence type="ECO:0000256" key="4">
    <source>
        <dbReference type="ARBA" id="ARBA00061401"/>
    </source>
</evidence>
<comment type="caution">
    <text evidence="7">The sequence shown here is derived from an EMBL/GenBank/DDBJ whole genome shotgun (WGS) entry which is preliminary data.</text>
</comment>
<dbReference type="PANTHER" id="PTHR36303">
    <property type="entry name" value="2',3'-CYCLIC-NUCLEOTIDE 2'-PHOSPHODIESTERASE"/>
    <property type="match status" value="1"/>
</dbReference>
<comment type="similarity">
    <text evidence="4">Belongs to the YmdB-like family.</text>
</comment>
<dbReference type="NCBIfam" id="TIGR00282">
    <property type="entry name" value="TIGR00282 family metallophosphoesterase"/>
    <property type="match status" value="1"/>
</dbReference>
<keyword evidence="1 6" id="KW-0479">Metal-binding</keyword>
<evidence type="ECO:0000313" key="7">
    <source>
        <dbReference type="EMBL" id="KAA0257006.1"/>
    </source>
</evidence>
<dbReference type="EMBL" id="VFJB01000009">
    <property type="protein sequence ID" value="KAA0257006.1"/>
    <property type="molecule type" value="Genomic_DNA"/>
</dbReference>
<dbReference type="CDD" id="cd07382">
    <property type="entry name" value="MPP_DR1281"/>
    <property type="match status" value="1"/>
</dbReference>
<feature type="binding site" evidence="6">
    <location>
        <position position="39"/>
    </location>
    <ligand>
        <name>Fe cation</name>
        <dbReference type="ChEBI" id="CHEBI:24875"/>
        <label>2</label>
    </ligand>
</feature>
<feature type="binding site" evidence="6">
    <location>
        <position position="67"/>
    </location>
    <ligand>
        <name>Fe cation</name>
        <dbReference type="ChEBI" id="CHEBI:24875"/>
        <label>2</label>
    </ligand>
</feature>
<keyword evidence="3" id="KW-0408">Iron</keyword>
<accession>A0A5A8F0X5</accession>
<dbReference type="FunFam" id="3.60.21.10:FF:000016">
    <property type="entry name" value="Putative metallophosphoesterase"/>
    <property type="match status" value="1"/>
</dbReference>
<sequence>MNILFIGDLIGRAGRKVVSALLDSIKYEYGIDLVIANGENSAGGFGINEKIYKELRNKGIDIITTGNHIWDKKETANQLDEMEYLIRPANYPEGVPGAGFITVTVGDMEITVINLMGRVFMPLSDCPFRVFDEIYDKVSKTVVLVDFHAEATSEKNAFGLYVDGRAAAVIGTHTHVQTNDDRLLPKGTFYISDVGMCGALDSVIGMEKNAPINRFLTGIPSKFEVEKKGKMVFNAVVFYIDKDTKKVRDFKKIFKVIEG</sequence>
<evidence type="ECO:0000256" key="3">
    <source>
        <dbReference type="ARBA" id="ARBA00023004"/>
    </source>
</evidence>
<dbReference type="InterPro" id="IPR029052">
    <property type="entry name" value="Metallo-depent_PP-like"/>
</dbReference>
<feature type="binding site" evidence="6">
    <location>
        <position position="173"/>
    </location>
    <ligand>
        <name>Fe cation</name>
        <dbReference type="ChEBI" id="CHEBI:24875"/>
        <label>2</label>
    </ligand>
</feature>
<evidence type="ECO:0000313" key="8">
    <source>
        <dbReference type="Proteomes" id="UP000322876"/>
    </source>
</evidence>
<dbReference type="Gene3D" id="3.60.21.10">
    <property type="match status" value="1"/>
</dbReference>
<keyword evidence="8" id="KW-1185">Reference proteome</keyword>
<dbReference type="OrthoDB" id="9801109at2"/>
<evidence type="ECO:0000256" key="1">
    <source>
        <dbReference type="ARBA" id="ARBA00022723"/>
    </source>
</evidence>
<proteinExistence type="inferred from homology"/>
<feature type="active site" description="Proton donor" evidence="5">
    <location>
        <position position="68"/>
    </location>
</feature>
<organism evidence="7 8">
    <name type="scientific">Deferribacter autotrophicus</name>
    <dbReference type="NCBI Taxonomy" id="500465"/>
    <lineage>
        <taxon>Bacteria</taxon>
        <taxon>Pseudomonadati</taxon>
        <taxon>Deferribacterota</taxon>
        <taxon>Deferribacteres</taxon>
        <taxon>Deferribacterales</taxon>
        <taxon>Deferribacteraceae</taxon>
        <taxon>Deferribacter</taxon>
    </lineage>
</organism>
<feature type="binding site" evidence="6">
    <location>
        <position position="8"/>
    </location>
    <ligand>
        <name>Fe cation</name>
        <dbReference type="ChEBI" id="CHEBI:24875"/>
        <label>1</label>
    </ligand>
</feature>
<feature type="binding site" evidence="6">
    <location>
        <position position="148"/>
    </location>
    <ligand>
        <name>Fe cation</name>
        <dbReference type="ChEBI" id="CHEBI:24875"/>
        <label>2</label>
    </ligand>
</feature>
<feature type="binding site" evidence="6">
    <location>
        <position position="40"/>
    </location>
    <ligand>
        <name>Fe cation</name>
        <dbReference type="ChEBI" id="CHEBI:24875"/>
        <label>1</label>
    </ligand>
</feature>
<dbReference type="PIRSF" id="PIRSF004789">
    <property type="entry name" value="DR1281"/>
    <property type="match status" value="1"/>
</dbReference>
<name>A0A5A8F0X5_9BACT</name>
<dbReference type="RefSeq" id="WP_149267151.1">
    <property type="nucleotide sequence ID" value="NZ_VFJB01000009.1"/>
</dbReference>
<evidence type="ECO:0000256" key="2">
    <source>
        <dbReference type="ARBA" id="ARBA00022801"/>
    </source>
</evidence>
<keyword evidence="2" id="KW-0378">Hydrolase</keyword>
<protein>
    <submittedName>
        <fullName evidence="7">TIGR00282 family metallophosphoesterase</fullName>
    </submittedName>
</protein>
<dbReference type="SUPFAM" id="SSF56300">
    <property type="entry name" value="Metallo-dependent phosphatases"/>
    <property type="match status" value="1"/>
</dbReference>
<dbReference type="AlphaFoldDB" id="A0A5A8F0X5"/>
<dbReference type="Proteomes" id="UP000322876">
    <property type="component" value="Unassembled WGS sequence"/>
</dbReference>
<dbReference type="GO" id="GO:0046872">
    <property type="term" value="F:metal ion binding"/>
    <property type="evidence" value="ECO:0007669"/>
    <property type="project" value="UniProtKB-KW"/>
</dbReference>
<feature type="binding site" evidence="6">
    <location>
        <position position="39"/>
    </location>
    <ligand>
        <name>Fe cation</name>
        <dbReference type="ChEBI" id="CHEBI:24875"/>
        <label>1</label>
    </ligand>
</feature>
<dbReference type="Pfam" id="PF13277">
    <property type="entry name" value="YmdB"/>
    <property type="match status" value="1"/>
</dbReference>
<evidence type="ECO:0000256" key="6">
    <source>
        <dbReference type="PIRSR" id="PIRSR004789-51"/>
    </source>
</evidence>
<dbReference type="InterPro" id="IPR005235">
    <property type="entry name" value="YmdB-like"/>
</dbReference>
<evidence type="ECO:0000256" key="5">
    <source>
        <dbReference type="PIRSR" id="PIRSR004789-50"/>
    </source>
</evidence>
<feature type="binding site" evidence="6">
    <location>
        <position position="175"/>
    </location>
    <ligand>
        <name>Fe cation</name>
        <dbReference type="ChEBI" id="CHEBI:24875"/>
        <label>1</label>
    </ligand>
</feature>
<dbReference type="GO" id="GO:0004113">
    <property type="term" value="F:2',3'-cyclic-nucleotide 3'-phosphodiesterase activity"/>
    <property type="evidence" value="ECO:0007669"/>
    <property type="project" value="TreeGrafter"/>
</dbReference>
<dbReference type="PANTHER" id="PTHR36303:SF1">
    <property type="entry name" value="2',3'-CYCLIC-NUCLEOTIDE 2'-PHOSPHODIESTERASE"/>
    <property type="match status" value="1"/>
</dbReference>
<gene>
    <name evidence="7" type="ORF">FHQ18_10565</name>
</gene>